<name>A0ABQ0BVF2_9FIRM</name>
<comment type="caution">
    <text evidence="1">The sequence shown here is derived from an EMBL/GenBank/DDBJ whole genome shotgun (WGS) entry which is preliminary data.</text>
</comment>
<keyword evidence="2" id="KW-1185">Reference proteome</keyword>
<accession>A0ABQ0BVF2</accession>
<dbReference type="EMBL" id="BAABZQ010000001">
    <property type="protein sequence ID" value="GAA6500513.1"/>
    <property type="molecule type" value="Genomic_DNA"/>
</dbReference>
<protein>
    <recommendedName>
        <fullName evidence="3">30S ribosomal protein S6</fullName>
    </recommendedName>
</protein>
<proteinExistence type="predicted"/>
<reference evidence="1 2" key="1">
    <citation type="submission" date="2024-04" db="EMBL/GenBank/DDBJ databases">
        <title>Defined microbial consortia suppress multidrug-resistant proinflammatory Enterobacteriaceae via ecological control.</title>
        <authorList>
            <person name="Furuichi M."/>
            <person name="Kawaguchi T."/>
            <person name="Pust M."/>
            <person name="Yasuma K."/>
            <person name="Plichta D."/>
            <person name="Hasegawa N."/>
            <person name="Ohya T."/>
            <person name="Bhattarai S."/>
            <person name="Sasajima S."/>
            <person name="Aoto Y."/>
            <person name="Tuganbaev T."/>
            <person name="Yaginuma M."/>
            <person name="Ueda M."/>
            <person name="Okahashi N."/>
            <person name="Amafuji K."/>
            <person name="Kiridooshi Y."/>
            <person name="Sugita K."/>
            <person name="Strazar M."/>
            <person name="Skelly A."/>
            <person name="Suda W."/>
            <person name="Hattori M."/>
            <person name="Nakamoto N."/>
            <person name="Caballero S."/>
            <person name="Norman J."/>
            <person name="Olle B."/>
            <person name="Tanoue T."/>
            <person name="Arita M."/>
            <person name="Bucci V."/>
            <person name="Atarashi K."/>
            <person name="Xavier R."/>
            <person name="Honda K."/>
        </authorList>
    </citation>
    <scope>NUCLEOTIDE SEQUENCE [LARGE SCALE GENOMIC DNA]</scope>
    <source>
        <strain evidence="2">k34-0107-D12</strain>
    </source>
</reference>
<evidence type="ECO:0000313" key="2">
    <source>
        <dbReference type="Proteomes" id="UP001600941"/>
    </source>
</evidence>
<dbReference type="RefSeq" id="WP_033140289.1">
    <property type="nucleotide sequence ID" value="NZ_AP031413.1"/>
</dbReference>
<sequence length="92" mass="11080">MKDAYIIFRSQHPQTKEEITDLIKEFCQKHDLKYWGTILTETMTVNIEGESYTVDVREEKEDSGDVYWIIYCLRKKHLYLFRNILESNQTVV</sequence>
<organism evidence="1 2">
    <name type="scientific">Blautia parvula</name>
    <dbReference type="NCBI Taxonomy" id="2877527"/>
    <lineage>
        <taxon>Bacteria</taxon>
        <taxon>Bacillati</taxon>
        <taxon>Bacillota</taxon>
        <taxon>Clostridia</taxon>
        <taxon>Lachnospirales</taxon>
        <taxon>Lachnospiraceae</taxon>
        <taxon>Blautia</taxon>
    </lineage>
</organism>
<evidence type="ECO:0008006" key="3">
    <source>
        <dbReference type="Google" id="ProtNLM"/>
    </source>
</evidence>
<gene>
    <name evidence="1" type="ORF">K340107D12_33290</name>
</gene>
<evidence type="ECO:0000313" key="1">
    <source>
        <dbReference type="EMBL" id="GAA6500513.1"/>
    </source>
</evidence>
<dbReference type="Proteomes" id="UP001600941">
    <property type="component" value="Unassembled WGS sequence"/>
</dbReference>